<feature type="transmembrane region" description="Helical" evidence="1">
    <location>
        <begin position="103"/>
        <end position="127"/>
    </location>
</feature>
<accession>A0A8J2PIK1</accession>
<protein>
    <submittedName>
        <fullName evidence="3">Uncharacterized protein</fullName>
    </submittedName>
</protein>
<organism evidence="3 4">
    <name type="scientific">Allacma fusca</name>
    <dbReference type="NCBI Taxonomy" id="39272"/>
    <lineage>
        <taxon>Eukaryota</taxon>
        <taxon>Metazoa</taxon>
        <taxon>Ecdysozoa</taxon>
        <taxon>Arthropoda</taxon>
        <taxon>Hexapoda</taxon>
        <taxon>Collembola</taxon>
        <taxon>Symphypleona</taxon>
        <taxon>Sminthuridae</taxon>
        <taxon>Allacma</taxon>
    </lineage>
</organism>
<keyword evidence="4" id="KW-1185">Reference proteome</keyword>
<feature type="chain" id="PRO_5035246059" evidence="2">
    <location>
        <begin position="20"/>
        <end position="175"/>
    </location>
</feature>
<evidence type="ECO:0000313" key="3">
    <source>
        <dbReference type="EMBL" id="CAG7816820.1"/>
    </source>
</evidence>
<evidence type="ECO:0000256" key="2">
    <source>
        <dbReference type="SAM" id="SignalP"/>
    </source>
</evidence>
<evidence type="ECO:0000256" key="1">
    <source>
        <dbReference type="SAM" id="Phobius"/>
    </source>
</evidence>
<dbReference type="Proteomes" id="UP000708208">
    <property type="component" value="Unassembled WGS sequence"/>
</dbReference>
<proteinExistence type="predicted"/>
<keyword evidence="1" id="KW-1133">Transmembrane helix</keyword>
<sequence length="175" mass="19704">MLHKLIHVIFSRLVGIVFCSQVISLVQKIEAVKSYNGKHGVVTNSRRHLVDKSKFYVPLAVVSILNASTVIALLVSDDPLDGQSNSIFPSTENWMVKLPQCLLHLNTCFCKMITSGLVICFGVNLLAAWKDLFDIFQTQFCWQKMIVKTIEPNVKGQDDFAVEFSDAFHQIQDCL</sequence>
<reference evidence="3" key="1">
    <citation type="submission" date="2021-06" db="EMBL/GenBank/DDBJ databases">
        <authorList>
            <person name="Hodson N. C."/>
            <person name="Mongue J. A."/>
            <person name="Jaron S. K."/>
        </authorList>
    </citation>
    <scope>NUCLEOTIDE SEQUENCE</scope>
</reference>
<gene>
    <name evidence="3" type="ORF">AFUS01_LOCUS27419</name>
</gene>
<keyword evidence="2" id="KW-0732">Signal</keyword>
<evidence type="ECO:0000313" key="4">
    <source>
        <dbReference type="Proteomes" id="UP000708208"/>
    </source>
</evidence>
<dbReference type="EMBL" id="CAJVCH010379335">
    <property type="protein sequence ID" value="CAG7816820.1"/>
    <property type="molecule type" value="Genomic_DNA"/>
</dbReference>
<comment type="caution">
    <text evidence="3">The sequence shown here is derived from an EMBL/GenBank/DDBJ whole genome shotgun (WGS) entry which is preliminary data.</text>
</comment>
<feature type="non-terminal residue" evidence="3">
    <location>
        <position position="175"/>
    </location>
</feature>
<keyword evidence="1" id="KW-0472">Membrane</keyword>
<feature type="signal peptide" evidence="2">
    <location>
        <begin position="1"/>
        <end position="19"/>
    </location>
</feature>
<dbReference type="AlphaFoldDB" id="A0A8J2PIK1"/>
<name>A0A8J2PIK1_9HEXA</name>
<feature type="transmembrane region" description="Helical" evidence="1">
    <location>
        <begin position="55"/>
        <end position="75"/>
    </location>
</feature>
<keyword evidence="1" id="KW-0812">Transmembrane</keyword>